<gene>
    <name evidence="3" type="ORF">OV079_12230</name>
</gene>
<organism evidence="3 4">
    <name type="scientific">Nannocystis pusilla</name>
    <dbReference type="NCBI Taxonomy" id="889268"/>
    <lineage>
        <taxon>Bacteria</taxon>
        <taxon>Pseudomonadati</taxon>
        <taxon>Myxococcota</taxon>
        <taxon>Polyangia</taxon>
        <taxon>Nannocystales</taxon>
        <taxon>Nannocystaceae</taxon>
        <taxon>Nannocystis</taxon>
    </lineage>
</organism>
<feature type="signal peptide" evidence="2">
    <location>
        <begin position="1"/>
        <end position="24"/>
    </location>
</feature>
<proteinExistence type="predicted"/>
<reference evidence="3" key="1">
    <citation type="submission" date="2022-11" db="EMBL/GenBank/DDBJ databases">
        <title>Minimal conservation of predation-associated metabolite biosynthetic gene clusters underscores biosynthetic potential of Myxococcota including descriptions for ten novel species: Archangium lansinium sp. nov., Myxococcus landrumus sp. nov., Nannocystis bai.</title>
        <authorList>
            <person name="Ahearne A."/>
            <person name="Stevens C."/>
            <person name="Phillips K."/>
        </authorList>
    </citation>
    <scope>NUCLEOTIDE SEQUENCE</scope>
    <source>
        <strain evidence="3">Na p29</strain>
    </source>
</reference>
<dbReference type="RefSeq" id="WP_267768443.1">
    <property type="nucleotide sequence ID" value="NZ_JAPNKE010000002.1"/>
</dbReference>
<keyword evidence="2" id="KW-0732">Signal</keyword>
<comment type="caution">
    <text evidence="3">The sequence shown here is derived from an EMBL/GenBank/DDBJ whole genome shotgun (WGS) entry which is preliminary data.</text>
</comment>
<evidence type="ECO:0000313" key="4">
    <source>
        <dbReference type="Proteomes" id="UP001150924"/>
    </source>
</evidence>
<accession>A0A9X3IXY3</accession>
<dbReference type="EMBL" id="JAPNKE010000002">
    <property type="protein sequence ID" value="MCY1006313.1"/>
    <property type="molecule type" value="Genomic_DNA"/>
</dbReference>
<feature type="chain" id="PRO_5040914460" description="AgmX/PglI C-terminal domain-containing protein" evidence="2">
    <location>
        <begin position="25"/>
        <end position="200"/>
    </location>
</feature>
<evidence type="ECO:0008006" key="5">
    <source>
        <dbReference type="Google" id="ProtNLM"/>
    </source>
</evidence>
<keyword evidence="4" id="KW-1185">Reference proteome</keyword>
<feature type="compositionally biased region" description="Basic and acidic residues" evidence="1">
    <location>
        <begin position="180"/>
        <end position="194"/>
    </location>
</feature>
<feature type="compositionally biased region" description="Basic and acidic residues" evidence="1">
    <location>
        <begin position="142"/>
        <end position="152"/>
    </location>
</feature>
<feature type="region of interest" description="Disordered" evidence="1">
    <location>
        <begin position="123"/>
        <end position="200"/>
    </location>
</feature>
<evidence type="ECO:0000256" key="2">
    <source>
        <dbReference type="SAM" id="SignalP"/>
    </source>
</evidence>
<evidence type="ECO:0000313" key="3">
    <source>
        <dbReference type="EMBL" id="MCY1006313.1"/>
    </source>
</evidence>
<protein>
    <recommendedName>
        <fullName evidence="5">AgmX/PglI C-terminal domain-containing protein</fullName>
    </recommendedName>
</protein>
<dbReference type="AlphaFoldDB" id="A0A9X3IXY3"/>
<dbReference type="Proteomes" id="UP001150924">
    <property type="component" value="Unassembled WGS sequence"/>
</dbReference>
<evidence type="ECO:0000256" key="1">
    <source>
        <dbReference type="SAM" id="MobiDB-lite"/>
    </source>
</evidence>
<name>A0A9X3IXY3_9BACT</name>
<sequence>MPKSTMLSLLFVAASAVLPGCSCVARDAETYKNDTRSLLETRNKAVKDCYDVALTTDPKTDGEVVVNFTVEKKTGKIINVVADKERTKAPESLSKCIVDAIDGLILDPVDQRDGQATFSWKFRANEPKPAEEEAAAPTSDAGPERGRGDRELCGPPGGSPCTHERPRRAGPKACPVVDARGVRDGRLNPWDGRRRAGKSS</sequence>